<dbReference type="PROSITE" id="PS51462">
    <property type="entry name" value="NUDIX"/>
    <property type="match status" value="1"/>
</dbReference>
<accession>A0A9Q1HIC0</accession>
<evidence type="ECO:0000256" key="6">
    <source>
        <dbReference type="ARBA" id="ARBA00022842"/>
    </source>
</evidence>
<dbReference type="SUPFAM" id="SSF55811">
    <property type="entry name" value="Nudix"/>
    <property type="match status" value="1"/>
</dbReference>
<evidence type="ECO:0000256" key="5">
    <source>
        <dbReference type="ARBA" id="ARBA00022801"/>
    </source>
</evidence>
<name>A0A9Q1HIC0_HOLLE</name>
<evidence type="ECO:0000259" key="12">
    <source>
        <dbReference type="PROSITE" id="PS51462"/>
    </source>
</evidence>
<comment type="catalytic activity">
    <reaction evidence="7">
        <text>UDP-sugar + H2O = UMP + alpha-D-aldose 1-phosphate.</text>
        <dbReference type="EC" id="3.6.1.45"/>
    </reaction>
</comment>
<sequence length="216" mass="23995">MVNKNNAAKISDAHVVSCHSSNYVKPLRLEYLQNGLTKKWDYLRVHDSVAILLFNTDRDVFILVRQFRPAVYASKAQAHTVGQTVDMTSFPGSLGMTFELCAGIVDKDIGLQETAKAEILEETGYDVPLDKIKRMTKFRSSVGITGSSQTLFYAEVTDSMKASTGGGIAEEGERIEVIELPLKEANDFIFDENIEKPGGLIAAFLWYFRERGITSS</sequence>
<dbReference type="CDD" id="cd18887">
    <property type="entry name" value="NUDIX_UGPPase_Nudt14"/>
    <property type="match status" value="1"/>
</dbReference>
<dbReference type="EMBL" id="JAIZAY010000003">
    <property type="protein sequence ID" value="KAJ8045898.1"/>
    <property type="molecule type" value="Genomic_DNA"/>
</dbReference>
<dbReference type="Proteomes" id="UP001152320">
    <property type="component" value="Chromosome 3"/>
</dbReference>
<dbReference type="InterPro" id="IPR004385">
    <property type="entry name" value="NDP_pyrophosphatase"/>
</dbReference>
<comment type="cofactor">
    <cofactor evidence="1">
        <name>Mg(2+)</name>
        <dbReference type="ChEBI" id="CHEBI:18420"/>
    </cofactor>
</comment>
<evidence type="ECO:0000256" key="8">
    <source>
        <dbReference type="ARBA" id="ARBA00054674"/>
    </source>
</evidence>
<evidence type="ECO:0000313" key="14">
    <source>
        <dbReference type="Proteomes" id="UP001152320"/>
    </source>
</evidence>
<dbReference type="PANTHER" id="PTHR11839">
    <property type="entry name" value="UDP/ADP-SUGAR PYROPHOSPHATASE"/>
    <property type="match status" value="1"/>
</dbReference>
<evidence type="ECO:0000256" key="1">
    <source>
        <dbReference type="ARBA" id="ARBA00001946"/>
    </source>
</evidence>
<evidence type="ECO:0000256" key="3">
    <source>
        <dbReference type="ARBA" id="ARBA00011738"/>
    </source>
</evidence>
<evidence type="ECO:0000256" key="10">
    <source>
        <dbReference type="ARBA" id="ARBA00071467"/>
    </source>
</evidence>
<comment type="subunit">
    <text evidence="3">Homodimer.</text>
</comment>
<evidence type="ECO:0000256" key="11">
    <source>
        <dbReference type="ARBA" id="ARBA00080475"/>
    </source>
</evidence>
<keyword evidence="6" id="KW-0460">Magnesium</keyword>
<evidence type="ECO:0000313" key="13">
    <source>
        <dbReference type="EMBL" id="KAJ8045898.1"/>
    </source>
</evidence>
<dbReference type="EC" id="3.6.1.45" evidence="9"/>
<dbReference type="GO" id="GO:0008768">
    <property type="term" value="F:UDP-sugar diphosphatase activity"/>
    <property type="evidence" value="ECO:0007669"/>
    <property type="project" value="UniProtKB-EC"/>
</dbReference>
<evidence type="ECO:0000256" key="2">
    <source>
        <dbReference type="ARBA" id="ARBA00004496"/>
    </source>
</evidence>
<keyword evidence="4" id="KW-0963">Cytoplasm</keyword>
<dbReference type="NCBIfam" id="TIGR00052">
    <property type="entry name" value="nudix-type nucleoside diphosphatase, YffH/AdpP family"/>
    <property type="match status" value="1"/>
</dbReference>
<reference evidence="13" key="1">
    <citation type="submission" date="2021-10" db="EMBL/GenBank/DDBJ databases">
        <title>Tropical sea cucumber genome reveals ecological adaptation and Cuvierian tubules defense mechanism.</title>
        <authorList>
            <person name="Chen T."/>
        </authorList>
    </citation>
    <scope>NUCLEOTIDE SEQUENCE</scope>
    <source>
        <strain evidence="13">Nanhai2018</strain>
        <tissue evidence="13">Muscle</tissue>
    </source>
</reference>
<keyword evidence="5" id="KW-0378">Hydrolase</keyword>
<dbReference type="InterPro" id="IPR015797">
    <property type="entry name" value="NUDIX_hydrolase-like_dom_sf"/>
</dbReference>
<evidence type="ECO:0000256" key="9">
    <source>
        <dbReference type="ARBA" id="ARBA00066480"/>
    </source>
</evidence>
<dbReference type="Gene3D" id="3.90.79.10">
    <property type="entry name" value="Nucleoside Triphosphate Pyrophosphohydrolase"/>
    <property type="match status" value="1"/>
</dbReference>
<dbReference type="GO" id="GO:0019693">
    <property type="term" value="P:ribose phosphate metabolic process"/>
    <property type="evidence" value="ECO:0007669"/>
    <property type="project" value="TreeGrafter"/>
</dbReference>
<organism evidence="13 14">
    <name type="scientific">Holothuria leucospilota</name>
    <name type="common">Black long sea cucumber</name>
    <name type="synonym">Mertensiothuria leucospilota</name>
    <dbReference type="NCBI Taxonomy" id="206669"/>
    <lineage>
        <taxon>Eukaryota</taxon>
        <taxon>Metazoa</taxon>
        <taxon>Echinodermata</taxon>
        <taxon>Eleutherozoa</taxon>
        <taxon>Echinozoa</taxon>
        <taxon>Holothuroidea</taxon>
        <taxon>Aspidochirotacea</taxon>
        <taxon>Aspidochirotida</taxon>
        <taxon>Holothuriidae</taxon>
        <taxon>Holothuria</taxon>
    </lineage>
</organism>
<dbReference type="AlphaFoldDB" id="A0A9Q1HIC0"/>
<keyword evidence="14" id="KW-1185">Reference proteome</keyword>
<dbReference type="OrthoDB" id="10249920at2759"/>
<proteinExistence type="predicted"/>
<dbReference type="GO" id="GO:0005737">
    <property type="term" value="C:cytoplasm"/>
    <property type="evidence" value="ECO:0007669"/>
    <property type="project" value="UniProtKB-SubCell"/>
</dbReference>
<dbReference type="GO" id="GO:0046872">
    <property type="term" value="F:metal ion binding"/>
    <property type="evidence" value="ECO:0007669"/>
    <property type="project" value="InterPro"/>
</dbReference>
<feature type="domain" description="Nudix hydrolase" evidence="12">
    <location>
        <begin position="44"/>
        <end position="205"/>
    </location>
</feature>
<dbReference type="GO" id="GO:0006753">
    <property type="term" value="P:nucleoside phosphate metabolic process"/>
    <property type="evidence" value="ECO:0007669"/>
    <property type="project" value="TreeGrafter"/>
</dbReference>
<protein>
    <recommendedName>
        <fullName evidence="10">Uridine diphosphate glucose pyrophosphatase NUDT14</fullName>
        <ecNumber evidence="9">3.6.1.45</ecNumber>
    </recommendedName>
    <alternativeName>
        <fullName evidence="11">Nucleoside diphosphate-linked moiety X motif 14</fullName>
    </alternativeName>
</protein>
<evidence type="ECO:0000256" key="4">
    <source>
        <dbReference type="ARBA" id="ARBA00022490"/>
    </source>
</evidence>
<gene>
    <name evidence="13" type="ORF">HOLleu_09010</name>
</gene>
<comment type="subcellular location">
    <subcellularLocation>
        <location evidence="2">Cytoplasm</location>
    </subcellularLocation>
</comment>
<comment type="function">
    <text evidence="8">Hydrolyzes UDP-glucose to glucose 1-phosphate and UMP and ADP-ribose to ribose 5-phosphate and AMP. The physiological substrate is probably UDP-glucose. Poor activity on other substrates such as ADP-glucose, CDP-glucose, GDP-glucose and GDP-mannose.</text>
</comment>
<evidence type="ECO:0000256" key="7">
    <source>
        <dbReference type="ARBA" id="ARBA00051086"/>
    </source>
</evidence>
<dbReference type="FunFam" id="3.90.79.10:FF:000035">
    <property type="entry name" value="Uridine diphosphate glucose pyrophosphatase"/>
    <property type="match status" value="1"/>
</dbReference>
<dbReference type="InterPro" id="IPR000086">
    <property type="entry name" value="NUDIX_hydrolase_dom"/>
</dbReference>
<dbReference type="PANTHER" id="PTHR11839:SF15">
    <property type="entry name" value="URIDINE DIPHOSPHATE GLUCOSE PYROPHOSPHATASE NUDT14"/>
    <property type="match status" value="1"/>
</dbReference>
<comment type="caution">
    <text evidence="13">The sequence shown here is derived from an EMBL/GenBank/DDBJ whole genome shotgun (WGS) entry which is preliminary data.</text>
</comment>